<name>A0A7W7W5C7_9ACTN</name>
<dbReference type="GO" id="GO:0050077">
    <property type="term" value="F:maleylpyruvate isomerase activity"/>
    <property type="evidence" value="ECO:0007669"/>
    <property type="project" value="UniProtKB-EC"/>
</dbReference>
<keyword evidence="4" id="KW-0670">Pyruvate</keyword>
<dbReference type="AlphaFoldDB" id="A0A7W7W5C7"/>
<dbReference type="InterPro" id="IPR036527">
    <property type="entry name" value="SCP2_sterol-bd_dom_sf"/>
</dbReference>
<feature type="domain" description="MDMPI C-terminal" evidence="2">
    <location>
        <begin position="158"/>
        <end position="234"/>
    </location>
</feature>
<comment type="caution">
    <text evidence="4">The sequence shown here is derived from an EMBL/GenBank/DDBJ whole genome shotgun (WGS) entry which is preliminary data.</text>
</comment>
<dbReference type="Gene3D" id="3.30.1050.20">
    <property type="match status" value="1"/>
</dbReference>
<dbReference type="RefSeq" id="WP_184582742.1">
    <property type="nucleotide sequence ID" value="NZ_JACHJT010000001.1"/>
</dbReference>
<dbReference type="InterPro" id="IPR017517">
    <property type="entry name" value="Maleyloyr_isom"/>
</dbReference>
<dbReference type="Pfam" id="PF07398">
    <property type="entry name" value="MDMPI_C"/>
    <property type="match status" value="1"/>
</dbReference>
<dbReference type="SUPFAM" id="SSF55718">
    <property type="entry name" value="SCP-like"/>
    <property type="match status" value="1"/>
</dbReference>
<proteinExistence type="predicted"/>
<evidence type="ECO:0000259" key="2">
    <source>
        <dbReference type="Pfam" id="PF07398"/>
    </source>
</evidence>
<sequence length="242" mass="26272">MTNLETPPASTLTWMHDGTERLTGLLATVDDAELDAPSLLPGWSRRHVLAHIEANARALGRLLHWARTGEETPMYPSREARDAEIEQDAGLSPRELRALVHDSAAELSSDLQTFPDERWASKIEARGRAIPASTIPWMRAVELWVHMADLDCGVTFADFPADLVDALLADVAETLTERGQDPALVLRPEDREREWLAGAGTASAVAVTGRASGLAAWVTGRGDSGARPVEEGTALPTLDAWR</sequence>
<dbReference type="NCBIfam" id="TIGR03083">
    <property type="entry name" value="maleylpyruvate isomerase family mycothiol-dependent enzyme"/>
    <property type="match status" value="1"/>
</dbReference>
<dbReference type="Proteomes" id="UP000523007">
    <property type="component" value="Unassembled WGS sequence"/>
</dbReference>
<protein>
    <submittedName>
        <fullName evidence="4">Maleylpyruvate isomerase</fullName>
        <ecNumber evidence="4">5.2.1.4</ecNumber>
    </submittedName>
</protein>
<reference evidence="4 5" key="1">
    <citation type="submission" date="2020-08" db="EMBL/GenBank/DDBJ databases">
        <title>Sequencing the genomes of 1000 actinobacteria strains.</title>
        <authorList>
            <person name="Klenk H.-P."/>
        </authorList>
    </citation>
    <scope>NUCLEOTIDE SEQUENCE [LARGE SCALE GENOMIC DNA]</scope>
    <source>
        <strain evidence="4 5">DSM 102030</strain>
    </source>
</reference>
<evidence type="ECO:0000259" key="3">
    <source>
        <dbReference type="Pfam" id="PF11716"/>
    </source>
</evidence>
<dbReference type="EC" id="5.2.1.4" evidence="4"/>
<keyword evidence="4" id="KW-0413">Isomerase</keyword>
<evidence type="ECO:0000313" key="4">
    <source>
        <dbReference type="EMBL" id="MBB4934573.1"/>
    </source>
</evidence>
<keyword evidence="5" id="KW-1185">Reference proteome</keyword>
<evidence type="ECO:0000256" key="1">
    <source>
        <dbReference type="SAM" id="MobiDB-lite"/>
    </source>
</evidence>
<dbReference type="Gene3D" id="1.20.120.450">
    <property type="entry name" value="dinb family like domain"/>
    <property type="match status" value="1"/>
</dbReference>
<organism evidence="4 5">
    <name type="scientific">Lipingzhangella halophila</name>
    <dbReference type="NCBI Taxonomy" id="1783352"/>
    <lineage>
        <taxon>Bacteria</taxon>
        <taxon>Bacillati</taxon>
        <taxon>Actinomycetota</taxon>
        <taxon>Actinomycetes</taxon>
        <taxon>Streptosporangiales</taxon>
        <taxon>Nocardiopsidaceae</taxon>
        <taxon>Lipingzhangella</taxon>
    </lineage>
</organism>
<dbReference type="InterPro" id="IPR034660">
    <property type="entry name" value="DinB/YfiT-like"/>
</dbReference>
<dbReference type="GO" id="GO:0046872">
    <property type="term" value="F:metal ion binding"/>
    <property type="evidence" value="ECO:0007669"/>
    <property type="project" value="InterPro"/>
</dbReference>
<feature type="domain" description="Mycothiol-dependent maleylpyruvate isomerase metal-binding" evidence="3">
    <location>
        <begin position="17"/>
        <end position="150"/>
    </location>
</feature>
<evidence type="ECO:0000313" key="5">
    <source>
        <dbReference type="Proteomes" id="UP000523007"/>
    </source>
</evidence>
<accession>A0A7W7W5C7</accession>
<gene>
    <name evidence="4" type="ORF">F4561_005393</name>
</gene>
<feature type="region of interest" description="Disordered" evidence="1">
    <location>
        <begin position="222"/>
        <end position="242"/>
    </location>
</feature>
<dbReference type="SUPFAM" id="SSF109854">
    <property type="entry name" value="DinB/YfiT-like putative metalloenzymes"/>
    <property type="match status" value="1"/>
</dbReference>
<dbReference type="InterPro" id="IPR010872">
    <property type="entry name" value="MDMPI_C-term_domain"/>
</dbReference>
<dbReference type="InterPro" id="IPR024344">
    <property type="entry name" value="MDMPI_metal-binding"/>
</dbReference>
<dbReference type="Pfam" id="PF11716">
    <property type="entry name" value="MDMPI_N"/>
    <property type="match status" value="1"/>
</dbReference>
<dbReference type="EMBL" id="JACHJT010000001">
    <property type="protein sequence ID" value="MBB4934573.1"/>
    <property type="molecule type" value="Genomic_DNA"/>
</dbReference>